<feature type="region of interest" description="Disordered" evidence="1">
    <location>
        <begin position="1"/>
        <end position="50"/>
    </location>
</feature>
<evidence type="ECO:0000256" key="1">
    <source>
        <dbReference type="SAM" id="MobiDB-lite"/>
    </source>
</evidence>
<name>A0A7W7VGP9_9PSEU</name>
<proteinExistence type="predicted"/>
<dbReference type="InterPro" id="IPR018535">
    <property type="entry name" value="DUF1996"/>
</dbReference>
<feature type="domain" description="DUF1996" evidence="2">
    <location>
        <begin position="109"/>
        <end position="300"/>
    </location>
</feature>
<dbReference type="PANTHER" id="PTHR43662">
    <property type="match status" value="1"/>
</dbReference>
<dbReference type="Pfam" id="PF09362">
    <property type="entry name" value="DUF1996"/>
    <property type="match status" value="1"/>
</dbReference>
<accession>A0A7W7VGP9</accession>
<dbReference type="RefSeq" id="WP_225943914.1">
    <property type="nucleotide sequence ID" value="NZ_JACHJQ010000006.1"/>
</dbReference>
<organism evidence="3 4">
    <name type="scientific">Actinophytocola algeriensis</name>
    <dbReference type="NCBI Taxonomy" id="1768010"/>
    <lineage>
        <taxon>Bacteria</taxon>
        <taxon>Bacillati</taxon>
        <taxon>Actinomycetota</taxon>
        <taxon>Actinomycetes</taxon>
        <taxon>Pseudonocardiales</taxon>
        <taxon>Pseudonocardiaceae</taxon>
    </lineage>
</organism>
<keyword evidence="4" id="KW-1185">Reference proteome</keyword>
<dbReference type="Proteomes" id="UP000520767">
    <property type="component" value="Unassembled WGS sequence"/>
</dbReference>
<evidence type="ECO:0000259" key="2">
    <source>
        <dbReference type="Pfam" id="PF09362"/>
    </source>
</evidence>
<gene>
    <name evidence="3" type="ORF">FHR82_005930</name>
</gene>
<comment type="caution">
    <text evidence="3">The sequence shown here is derived from an EMBL/GenBank/DDBJ whole genome shotgun (WGS) entry which is preliminary data.</text>
</comment>
<evidence type="ECO:0000313" key="4">
    <source>
        <dbReference type="Proteomes" id="UP000520767"/>
    </source>
</evidence>
<dbReference type="AlphaFoldDB" id="A0A7W7VGP9"/>
<sequence length="345" mass="37002">MGYASDRLLSMNGERPGGRGGQPTPPDYGGPVPSEQAPSAPADSTMRKFGGPNCQDPLGPFPQDFVDIRKVRPSNLNAQPRVRRGGSAGTFTVNCGRNENGHNNSANMIAAPGNVNGAQHTHDYVGNLTTDGFSSNESLAAGGTTCTNGDKSAYFWPIIRIRNAGSTAVDPLNAHNVGDPILPASVKIQFRGNPSQQVTAAPQFLRILTGDAKSSTNGGANANAKWTCTGFENRITTKYPLCPRGSQTVRIADFPGCNDGNTDSANHRTHLAFADRNGNCPEGFEPIPQLRITLKYNLPRGKVFALDAFPDEKHNPLTDHNDFVNVMGERLMNQVVRCINTGRRC</sequence>
<reference evidence="3 4" key="1">
    <citation type="submission" date="2020-08" db="EMBL/GenBank/DDBJ databases">
        <title>Genomic Encyclopedia of Type Strains, Phase III (KMG-III): the genomes of soil and plant-associated and newly described type strains.</title>
        <authorList>
            <person name="Whitman W."/>
        </authorList>
    </citation>
    <scope>NUCLEOTIDE SEQUENCE [LARGE SCALE GENOMIC DNA]</scope>
    <source>
        <strain evidence="3 4">CECT 8960</strain>
    </source>
</reference>
<dbReference type="EMBL" id="JACHJQ010000006">
    <property type="protein sequence ID" value="MBB4909672.1"/>
    <property type="molecule type" value="Genomic_DNA"/>
</dbReference>
<dbReference type="PANTHER" id="PTHR43662:SF3">
    <property type="entry name" value="DOMAIN PROTEIN, PUTATIVE (AFU_ORTHOLOGUE AFUA_6G11970)-RELATED"/>
    <property type="match status" value="1"/>
</dbReference>
<protein>
    <recommendedName>
        <fullName evidence="2">DUF1996 domain-containing protein</fullName>
    </recommendedName>
</protein>
<evidence type="ECO:0000313" key="3">
    <source>
        <dbReference type="EMBL" id="MBB4909672.1"/>
    </source>
</evidence>